<accession>A0A0K0DTU4</accession>
<proteinExistence type="predicted"/>
<sequence>MVTGAYNNQIHSKTNRPPNSLIFAPYHNSMTDIHYHYYIDDEDFKNEYDELLTNVRQHIIRGGHKIQKDHPFKEGMIVYRKILDTVGNNKKLVPRYEGPFKIHSINETTGDCQLIYITKSGREVMRRNNKLYYAYIKQLKLQNRKTDGN</sequence>
<reference evidence="1" key="1">
    <citation type="submission" date="2015-08" db="UniProtKB">
        <authorList>
            <consortium name="WormBaseParasite"/>
        </authorList>
    </citation>
    <scope>IDENTIFICATION</scope>
</reference>
<evidence type="ECO:0000313" key="1">
    <source>
        <dbReference type="WBParaSite" id="SSTP_0000066000.1"/>
    </source>
</evidence>
<dbReference type="WBParaSite" id="SSTP_0000066000.1">
    <property type="protein sequence ID" value="SSTP_0000066000.1"/>
    <property type="gene ID" value="SSTP_0000066000"/>
</dbReference>
<organism evidence="1">
    <name type="scientific">Strongyloides stercoralis</name>
    <name type="common">Threadworm</name>
    <dbReference type="NCBI Taxonomy" id="6248"/>
    <lineage>
        <taxon>Eukaryota</taxon>
        <taxon>Metazoa</taxon>
        <taxon>Ecdysozoa</taxon>
        <taxon>Nematoda</taxon>
        <taxon>Chromadorea</taxon>
        <taxon>Rhabditida</taxon>
        <taxon>Tylenchina</taxon>
        <taxon>Panagrolaimomorpha</taxon>
        <taxon>Strongyloidoidea</taxon>
        <taxon>Strongyloididae</taxon>
        <taxon>Strongyloides</taxon>
    </lineage>
</organism>
<protein>
    <submittedName>
        <fullName evidence="1">Retrotransposable element</fullName>
    </submittedName>
</protein>
<name>A0A0K0DTU4_STRER</name>
<dbReference type="AlphaFoldDB" id="A0A0K0DTU4"/>